<protein>
    <submittedName>
        <fullName evidence="2">Uncharacterized protein</fullName>
    </submittedName>
</protein>
<name>A0A2S5CI15_9GAMM</name>
<proteinExistence type="predicted"/>
<feature type="signal peptide" evidence="1">
    <location>
        <begin position="1"/>
        <end position="25"/>
    </location>
</feature>
<keyword evidence="1" id="KW-0732">Signal</keyword>
<sequence length="138" mass="14370">MLPYLRFSLVAFLVLLQLLSPLVHAHAGQTAADSFARLHIPGLEGFGVVRAGSLDRADAYPVTLTSPSEGLVVGVHSGIKPSVKAWLADNPPLACLDVLPGVSGGYLPASEVNFSPHSPPFIPRLPAAAHSPRAPPLA</sequence>
<dbReference type="AlphaFoldDB" id="A0A2S5CI15"/>
<evidence type="ECO:0000313" key="3">
    <source>
        <dbReference type="Proteomes" id="UP000237423"/>
    </source>
</evidence>
<dbReference type="EMBL" id="PGFZ01000011">
    <property type="protein sequence ID" value="POZ50372.1"/>
    <property type="molecule type" value="Genomic_DNA"/>
</dbReference>
<reference evidence="2 3" key="1">
    <citation type="submission" date="2017-11" db="EMBL/GenBank/DDBJ databases">
        <title>Draft Genome Sequence of Methylobacter psychrotolerans Sph1T, an Obligate Methanotroph from Low-Temperature Environments.</title>
        <authorList>
            <person name="Oshkin I.Y."/>
            <person name="Miroshnikov K."/>
            <person name="Belova S.E."/>
            <person name="Korzhenkov A."/>
            <person name="Toshchakov S.V."/>
            <person name="Dedysh S.N."/>
        </authorList>
    </citation>
    <scope>NUCLEOTIDE SEQUENCE [LARGE SCALE GENOMIC DNA]</scope>
    <source>
        <strain evidence="2 3">Sph1</strain>
    </source>
</reference>
<evidence type="ECO:0000313" key="2">
    <source>
        <dbReference type="EMBL" id="POZ50372.1"/>
    </source>
</evidence>
<dbReference type="Proteomes" id="UP000237423">
    <property type="component" value="Unassembled WGS sequence"/>
</dbReference>
<comment type="caution">
    <text evidence="2">The sequence shown here is derived from an EMBL/GenBank/DDBJ whole genome shotgun (WGS) entry which is preliminary data.</text>
</comment>
<feature type="chain" id="PRO_5015728877" evidence="1">
    <location>
        <begin position="26"/>
        <end position="138"/>
    </location>
</feature>
<gene>
    <name evidence="2" type="ORF">AADEFJLK_03784</name>
</gene>
<accession>A0A2S5CI15</accession>
<evidence type="ECO:0000256" key="1">
    <source>
        <dbReference type="SAM" id="SignalP"/>
    </source>
</evidence>
<organism evidence="2 3">
    <name type="scientific">Methylovulum psychrotolerans</name>
    <dbReference type="NCBI Taxonomy" id="1704499"/>
    <lineage>
        <taxon>Bacteria</taxon>
        <taxon>Pseudomonadati</taxon>
        <taxon>Pseudomonadota</taxon>
        <taxon>Gammaproteobacteria</taxon>
        <taxon>Methylococcales</taxon>
        <taxon>Methylococcaceae</taxon>
        <taxon>Methylovulum</taxon>
    </lineage>
</organism>
<dbReference type="RefSeq" id="WP_103975367.1">
    <property type="nucleotide sequence ID" value="NZ_PGFZ01000011.1"/>
</dbReference>